<organism evidence="2 3">
    <name type="scientific">Microlunatus panaciterrae</name>
    <dbReference type="NCBI Taxonomy" id="400768"/>
    <lineage>
        <taxon>Bacteria</taxon>
        <taxon>Bacillati</taxon>
        <taxon>Actinomycetota</taxon>
        <taxon>Actinomycetes</taxon>
        <taxon>Propionibacteriales</taxon>
        <taxon>Propionibacteriaceae</taxon>
        <taxon>Microlunatus</taxon>
    </lineage>
</organism>
<dbReference type="EMBL" id="JAFBCF010000001">
    <property type="protein sequence ID" value="MBM7797769.1"/>
    <property type="molecule type" value="Genomic_DNA"/>
</dbReference>
<proteinExistence type="predicted"/>
<evidence type="ECO:0000313" key="2">
    <source>
        <dbReference type="EMBL" id="MBM7797769.1"/>
    </source>
</evidence>
<keyword evidence="3" id="KW-1185">Reference proteome</keyword>
<accession>A0ABS2RFI8</accession>
<dbReference type="SUPFAM" id="SSF54909">
    <property type="entry name" value="Dimeric alpha+beta barrel"/>
    <property type="match status" value="1"/>
</dbReference>
<comment type="caution">
    <text evidence="2">The sequence shown here is derived from an EMBL/GenBank/DDBJ whole genome shotgun (WGS) entry which is preliminary data.</text>
</comment>
<protein>
    <recommendedName>
        <fullName evidence="1">ABM domain-containing protein</fullName>
    </recommendedName>
</protein>
<dbReference type="Proteomes" id="UP000704762">
    <property type="component" value="Unassembled WGS sequence"/>
</dbReference>
<sequence length="105" mass="11770">MIVLNRFRVPEAQTAEFQLQARAAIEVLSNREGFVSVDFGRNIDEPELWTISTRWINVGSYRRALNGFESKMVVVPLLSLAIDEPSAYEDPEHVGPNLSRGAGPR</sequence>
<dbReference type="InterPro" id="IPR007138">
    <property type="entry name" value="ABM_dom"/>
</dbReference>
<dbReference type="PROSITE" id="PS51725">
    <property type="entry name" value="ABM"/>
    <property type="match status" value="1"/>
</dbReference>
<evidence type="ECO:0000259" key="1">
    <source>
        <dbReference type="PROSITE" id="PS51725"/>
    </source>
</evidence>
<name>A0ABS2RFI8_9ACTN</name>
<gene>
    <name evidence="2" type="ORF">JOE57_000690</name>
</gene>
<dbReference type="Gene3D" id="3.30.70.100">
    <property type="match status" value="1"/>
</dbReference>
<reference evidence="2 3" key="1">
    <citation type="submission" date="2021-01" db="EMBL/GenBank/DDBJ databases">
        <title>Sequencing the genomes of 1000 actinobacteria strains.</title>
        <authorList>
            <person name="Klenk H.-P."/>
        </authorList>
    </citation>
    <scope>NUCLEOTIDE SEQUENCE [LARGE SCALE GENOMIC DNA]</scope>
    <source>
        <strain evidence="2 3">DSM 18662</strain>
    </source>
</reference>
<evidence type="ECO:0000313" key="3">
    <source>
        <dbReference type="Proteomes" id="UP000704762"/>
    </source>
</evidence>
<dbReference type="RefSeq" id="WP_204916405.1">
    <property type="nucleotide sequence ID" value="NZ_BAAAQP010000011.1"/>
</dbReference>
<dbReference type="Pfam" id="PF03992">
    <property type="entry name" value="ABM"/>
    <property type="match status" value="1"/>
</dbReference>
<feature type="domain" description="ABM" evidence="1">
    <location>
        <begin position="1"/>
        <end position="89"/>
    </location>
</feature>
<dbReference type="InterPro" id="IPR011008">
    <property type="entry name" value="Dimeric_a/b-barrel"/>
</dbReference>